<organism evidence="4 5">
    <name type="scientific">Gluconobacter potus</name>
    <dbReference type="NCBI Taxonomy" id="2724927"/>
    <lineage>
        <taxon>Bacteria</taxon>
        <taxon>Pseudomonadati</taxon>
        <taxon>Pseudomonadota</taxon>
        <taxon>Alphaproteobacteria</taxon>
        <taxon>Acetobacterales</taxon>
        <taxon>Acetobacteraceae</taxon>
        <taxon>Gluconobacter</taxon>
    </lineage>
</organism>
<feature type="region of interest" description="Disordered" evidence="3">
    <location>
        <begin position="1"/>
        <end position="55"/>
    </location>
</feature>
<dbReference type="InterPro" id="IPR008863">
    <property type="entry name" value="Toxic_anion-R_TelA"/>
</dbReference>
<dbReference type="AlphaFoldDB" id="A0A149QZ16"/>
<dbReference type="EMBL" id="LHZB01000090">
    <property type="protein sequence ID" value="KXV02545.1"/>
    <property type="molecule type" value="Genomic_DNA"/>
</dbReference>
<dbReference type="PANTHER" id="PTHR38432:SF1">
    <property type="entry name" value="TELA-LIKE PROTEIN SAOUHSC_01408"/>
    <property type="match status" value="1"/>
</dbReference>
<comment type="caution">
    <text evidence="4">The sequence shown here is derived from an EMBL/GenBank/DDBJ whole genome shotgun (WGS) entry which is preliminary data.</text>
</comment>
<feature type="compositionally biased region" description="Low complexity" evidence="3">
    <location>
        <begin position="39"/>
        <end position="54"/>
    </location>
</feature>
<dbReference type="Proteomes" id="UP000075573">
    <property type="component" value="Unassembled WGS sequence"/>
</dbReference>
<evidence type="ECO:0000313" key="4">
    <source>
        <dbReference type="EMBL" id="KXV02545.1"/>
    </source>
</evidence>
<gene>
    <name evidence="4" type="ORF">AD929_02325</name>
</gene>
<evidence type="ECO:0008006" key="6">
    <source>
        <dbReference type="Google" id="ProtNLM"/>
    </source>
</evidence>
<evidence type="ECO:0000313" key="5">
    <source>
        <dbReference type="Proteomes" id="UP000075573"/>
    </source>
</evidence>
<evidence type="ECO:0000256" key="3">
    <source>
        <dbReference type="SAM" id="MobiDB-lite"/>
    </source>
</evidence>
<dbReference type="PANTHER" id="PTHR38432">
    <property type="entry name" value="TELA-LIKE PROTEIN SAOUHSC_01408"/>
    <property type="match status" value="1"/>
</dbReference>
<feature type="compositionally biased region" description="Polar residues" evidence="3">
    <location>
        <begin position="1"/>
        <end position="21"/>
    </location>
</feature>
<name>A0A149QZ16_9PROT</name>
<evidence type="ECO:0000256" key="2">
    <source>
        <dbReference type="SAM" id="Coils"/>
    </source>
</evidence>
<keyword evidence="2" id="KW-0175">Coiled coil</keyword>
<dbReference type="Pfam" id="PF05816">
    <property type="entry name" value="TelA"/>
    <property type="match status" value="1"/>
</dbReference>
<feature type="coiled-coil region" evidence="2">
    <location>
        <begin position="368"/>
        <end position="395"/>
    </location>
</feature>
<evidence type="ECO:0000256" key="1">
    <source>
        <dbReference type="ARBA" id="ARBA00005541"/>
    </source>
</evidence>
<reference evidence="4 5" key="1">
    <citation type="submission" date="2015-06" db="EMBL/GenBank/DDBJ databases">
        <title>Improved classification and identification of acetic acid bacteria using matrix-assisted laser desorption/ionization time-of-flight mass spectrometry; Gluconobacter nephelii and Gluconobacter uchimurae are later heterotypic synonyms of Gluconobacter japonicus and Gluconobacter oxydans, respectively.</title>
        <authorList>
            <person name="Li L."/>
            <person name="Cleenwerck I."/>
            <person name="De Vuyst L."/>
            <person name="Vandamme P."/>
        </authorList>
    </citation>
    <scope>NUCLEOTIDE SEQUENCE [LARGE SCALE GENOMIC DNA]</scope>
    <source>
        <strain evidence="4 5">LMG 1764</strain>
    </source>
</reference>
<dbReference type="PATRIC" id="fig|442.7.peg.2908"/>
<proteinExistence type="inferred from homology"/>
<protein>
    <recommendedName>
        <fullName evidence="6">Toxic anion resistance protein</fullName>
    </recommendedName>
</protein>
<dbReference type="RefSeq" id="WP_062493977.1">
    <property type="nucleotide sequence ID" value="NZ_LHZB01000090.1"/>
</dbReference>
<sequence>MSQSLMSQSLAGQSLTGQSPAGGSVRSPAAPGYPPLGTAQVPASQPASAGAASPITLTPEDSLAADKIAETVNLSNPLSIQNINRDNQKALAGFNAQILERAKVADAGEAGALIMEVVTKAKNFDTTKIEGKKGLGASVAKLFGRAKDEVTLFKARYETVAKQFDAIEKRLHENTAMVEADFAQMGQLAALTYQEFKRLEITIVGCQRRLEYAETVERPDIEARAATDIHASQQLSSFNDAVRQLRKKIDNMQRLRLACIQTEFVIARIRDNALGVIQANEETIYTGLEQWKQGFTIALTLDNQKKAVAFTNAVNDMAEEQRRRNAELMKTASLEVAQANERSSISYEGLAHTNSCLIETYQGIARIHQEADARLRDEQSKIAGLELELKQLVHDGGANPGRLIGA</sequence>
<accession>A0A149QZ16</accession>
<comment type="similarity">
    <text evidence="1">Belongs to the TelA family.</text>
</comment>